<evidence type="ECO:0008006" key="4">
    <source>
        <dbReference type="Google" id="ProtNLM"/>
    </source>
</evidence>
<reference evidence="3" key="1">
    <citation type="submission" date="2018-05" db="EMBL/GenBank/DDBJ databases">
        <authorList>
            <person name="Lanie J.A."/>
            <person name="Ng W.-L."/>
            <person name="Kazmierczak K.M."/>
            <person name="Andrzejewski T.M."/>
            <person name="Davidsen T.M."/>
            <person name="Wayne K.J."/>
            <person name="Tettelin H."/>
            <person name="Glass J.I."/>
            <person name="Rusch D."/>
            <person name="Podicherti R."/>
            <person name="Tsui H.-C.T."/>
            <person name="Winkler M.E."/>
        </authorList>
    </citation>
    <scope>NUCLEOTIDE SEQUENCE</scope>
</reference>
<dbReference type="EMBL" id="UINC01008151">
    <property type="protein sequence ID" value="SVA36737.1"/>
    <property type="molecule type" value="Genomic_DNA"/>
</dbReference>
<gene>
    <name evidence="3" type="ORF">METZ01_LOCUS89591</name>
</gene>
<accession>A0A381VAM1</accession>
<keyword evidence="2" id="KW-0378">Hydrolase</keyword>
<dbReference type="PANTHER" id="PTHR43316">
    <property type="entry name" value="HYDROLASE, HALOACID DELAHOGENASE-RELATED"/>
    <property type="match status" value="1"/>
</dbReference>
<dbReference type="InterPro" id="IPR006328">
    <property type="entry name" value="2-HAD"/>
</dbReference>
<dbReference type="InterPro" id="IPR051540">
    <property type="entry name" value="S-2-haloacid_dehalogenase"/>
</dbReference>
<dbReference type="AlphaFoldDB" id="A0A381VAM1"/>
<dbReference type="GO" id="GO:0019120">
    <property type="term" value="F:hydrolase activity, acting on acid halide bonds, in C-halide compounds"/>
    <property type="evidence" value="ECO:0007669"/>
    <property type="project" value="InterPro"/>
</dbReference>
<evidence type="ECO:0000256" key="2">
    <source>
        <dbReference type="ARBA" id="ARBA00022801"/>
    </source>
</evidence>
<proteinExistence type="inferred from homology"/>
<dbReference type="Pfam" id="PF00702">
    <property type="entry name" value="Hydrolase"/>
    <property type="match status" value="1"/>
</dbReference>
<dbReference type="InterPro" id="IPR023198">
    <property type="entry name" value="PGP-like_dom2"/>
</dbReference>
<dbReference type="Gene3D" id="3.40.50.1000">
    <property type="entry name" value="HAD superfamily/HAD-like"/>
    <property type="match status" value="1"/>
</dbReference>
<dbReference type="Gene3D" id="1.10.150.240">
    <property type="entry name" value="Putative phosphatase, domain 2"/>
    <property type="match status" value="1"/>
</dbReference>
<evidence type="ECO:0000313" key="3">
    <source>
        <dbReference type="EMBL" id="SVA36737.1"/>
    </source>
</evidence>
<name>A0A381VAM1_9ZZZZ</name>
<protein>
    <recommendedName>
        <fullName evidence="4">Haloacid dehalogenase, type II</fullName>
    </recommendedName>
</protein>
<dbReference type="InterPro" id="IPR036412">
    <property type="entry name" value="HAD-like_sf"/>
</dbReference>
<dbReference type="PANTHER" id="PTHR43316:SF3">
    <property type="entry name" value="HALOACID DEHALOGENASE, TYPE II (AFU_ORTHOLOGUE AFUA_2G07750)-RELATED"/>
    <property type="match status" value="1"/>
</dbReference>
<dbReference type="InterPro" id="IPR023214">
    <property type="entry name" value="HAD_sf"/>
</dbReference>
<organism evidence="3">
    <name type="scientific">marine metagenome</name>
    <dbReference type="NCBI Taxonomy" id="408172"/>
    <lineage>
        <taxon>unclassified sequences</taxon>
        <taxon>metagenomes</taxon>
        <taxon>ecological metagenomes</taxon>
    </lineage>
</organism>
<dbReference type="CDD" id="cd02588">
    <property type="entry name" value="HAD_L2-DEX"/>
    <property type="match status" value="1"/>
</dbReference>
<dbReference type="InterPro" id="IPR006439">
    <property type="entry name" value="HAD-SF_hydro_IA"/>
</dbReference>
<evidence type="ECO:0000256" key="1">
    <source>
        <dbReference type="ARBA" id="ARBA00008106"/>
    </source>
</evidence>
<comment type="similarity">
    <text evidence="1">Belongs to the HAD-like hydrolase superfamily. S-2-haloalkanoic acid dehalogenase family.</text>
</comment>
<dbReference type="SUPFAM" id="SSF56784">
    <property type="entry name" value="HAD-like"/>
    <property type="match status" value="1"/>
</dbReference>
<dbReference type="PRINTS" id="PR00413">
    <property type="entry name" value="HADHALOGNASE"/>
</dbReference>
<sequence length="240" mass="27010">MNLHEVKALTFDTGGTILDWHTGFVTALAESGKRHRIEKDWGGIANELRRRSLQKMLNLGEHDPPQYNFDDAHRMVLDELCAENDLACITDSERRSIWWDAVHSLATWSDFPAVLPKLRDQFICASFTILSFRIVIDTARANGLSWDAVISCEAIGKYKVLPEAYASAARYLQLKPEQCCMVACHNFDLDAAKAVGFKTAFVRRPDEWGEQGPPDPEPNPQHDAIVDDFPELARVLGVDI</sequence>